<protein>
    <submittedName>
        <fullName evidence="1">Uncharacterized protein</fullName>
    </submittedName>
</protein>
<comment type="caution">
    <text evidence="1">The sequence shown here is derived from an EMBL/GenBank/DDBJ whole genome shotgun (WGS) entry which is preliminary data.</text>
</comment>
<sequence length="122" mass="13772">MDLAQFDSVSSQEFKDAIWGMMEVSGKPNIADFFPILKPLDPQGLARQGHYYAQKMLTIIDRIIDQRLQSRSSSSLHDGASSTNDALDLLLNIHLKDESKFSRNAMRHLFLGKSTMAHRPPL</sequence>
<dbReference type="EMBL" id="CM042015">
    <property type="protein sequence ID" value="KAI3711329.1"/>
    <property type="molecule type" value="Genomic_DNA"/>
</dbReference>
<organism evidence="1 2">
    <name type="scientific">Cichorium intybus</name>
    <name type="common">Chicory</name>
    <dbReference type="NCBI Taxonomy" id="13427"/>
    <lineage>
        <taxon>Eukaryota</taxon>
        <taxon>Viridiplantae</taxon>
        <taxon>Streptophyta</taxon>
        <taxon>Embryophyta</taxon>
        <taxon>Tracheophyta</taxon>
        <taxon>Spermatophyta</taxon>
        <taxon>Magnoliopsida</taxon>
        <taxon>eudicotyledons</taxon>
        <taxon>Gunneridae</taxon>
        <taxon>Pentapetalae</taxon>
        <taxon>asterids</taxon>
        <taxon>campanulids</taxon>
        <taxon>Asterales</taxon>
        <taxon>Asteraceae</taxon>
        <taxon>Cichorioideae</taxon>
        <taxon>Cichorieae</taxon>
        <taxon>Cichoriinae</taxon>
        <taxon>Cichorium</taxon>
    </lineage>
</organism>
<name>A0ACB9AM68_CICIN</name>
<evidence type="ECO:0000313" key="2">
    <source>
        <dbReference type="Proteomes" id="UP001055811"/>
    </source>
</evidence>
<evidence type="ECO:0000313" key="1">
    <source>
        <dbReference type="EMBL" id="KAI3711329.1"/>
    </source>
</evidence>
<gene>
    <name evidence="1" type="ORF">L2E82_41332</name>
</gene>
<reference evidence="1 2" key="2">
    <citation type="journal article" date="2022" name="Mol. Ecol. Resour.">
        <title>The genomes of chicory, endive, great burdock and yacon provide insights into Asteraceae paleo-polyploidization history and plant inulin production.</title>
        <authorList>
            <person name="Fan W."/>
            <person name="Wang S."/>
            <person name="Wang H."/>
            <person name="Wang A."/>
            <person name="Jiang F."/>
            <person name="Liu H."/>
            <person name="Zhao H."/>
            <person name="Xu D."/>
            <person name="Zhang Y."/>
        </authorList>
    </citation>
    <scope>NUCLEOTIDE SEQUENCE [LARGE SCALE GENOMIC DNA]</scope>
    <source>
        <strain evidence="2">cv. Punajuju</strain>
        <tissue evidence="1">Leaves</tissue>
    </source>
</reference>
<proteinExistence type="predicted"/>
<accession>A0ACB9AM68</accession>
<reference evidence="2" key="1">
    <citation type="journal article" date="2022" name="Mol. Ecol. Resour.">
        <title>The genomes of chicory, endive, great burdock and yacon provide insights into Asteraceae palaeo-polyploidization history and plant inulin production.</title>
        <authorList>
            <person name="Fan W."/>
            <person name="Wang S."/>
            <person name="Wang H."/>
            <person name="Wang A."/>
            <person name="Jiang F."/>
            <person name="Liu H."/>
            <person name="Zhao H."/>
            <person name="Xu D."/>
            <person name="Zhang Y."/>
        </authorList>
    </citation>
    <scope>NUCLEOTIDE SEQUENCE [LARGE SCALE GENOMIC DNA]</scope>
    <source>
        <strain evidence="2">cv. Punajuju</strain>
    </source>
</reference>
<keyword evidence="2" id="KW-1185">Reference proteome</keyword>
<dbReference type="Proteomes" id="UP001055811">
    <property type="component" value="Linkage Group LG07"/>
</dbReference>